<dbReference type="SUPFAM" id="SSF46689">
    <property type="entry name" value="Homeodomain-like"/>
    <property type="match status" value="2"/>
</dbReference>
<dbReference type="SMART" id="SM00342">
    <property type="entry name" value="HTH_ARAC"/>
    <property type="match status" value="1"/>
</dbReference>
<protein>
    <recommendedName>
        <fullName evidence="3">HTH araC/xylS-type domain-containing protein</fullName>
    </recommendedName>
</protein>
<reference evidence="4 5" key="1">
    <citation type="submission" date="2012-05" db="EMBL/GenBank/DDBJ databases">
        <title>The Genome Sequence of Sutterella wadsworthensis 2_1_59BFAA.</title>
        <authorList>
            <consortium name="The Broad Institute Genome Sequencing Platform"/>
            <person name="Earl A."/>
            <person name="Ward D."/>
            <person name="Feldgarden M."/>
            <person name="Gevers D."/>
            <person name="Daigneault M."/>
            <person name="Strauss J."/>
            <person name="Allen-Vercoe E."/>
            <person name="Walker B."/>
            <person name="Young S.K."/>
            <person name="Zeng Q."/>
            <person name="Gargeya S."/>
            <person name="Fitzgerald M."/>
            <person name="Haas B."/>
            <person name="Abouelleil A."/>
            <person name="Alvarado L."/>
            <person name="Arachchi H.M."/>
            <person name="Berlin A.M."/>
            <person name="Chapman S.B."/>
            <person name="Goldberg J."/>
            <person name="Griggs A."/>
            <person name="Gujja S."/>
            <person name="Hansen M."/>
            <person name="Howarth C."/>
            <person name="Imamovic A."/>
            <person name="Larimer J."/>
            <person name="McCowen C."/>
            <person name="Montmayeur A."/>
            <person name="Murphy C."/>
            <person name="Neiman D."/>
            <person name="Pearson M."/>
            <person name="Priest M."/>
            <person name="Roberts A."/>
            <person name="Saif S."/>
            <person name="Shea T."/>
            <person name="Sisk P."/>
            <person name="Sykes S."/>
            <person name="Wortman J."/>
            <person name="Nusbaum C."/>
            <person name="Birren B."/>
        </authorList>
    </citation>
    <scope>NUCLEOTIDE SEQUENCE [LARGE SCALE GENOMIC DNA]</scope>
    <source>
        <strain evidence="4 5">2_1_59BFAA</strain>
    </source>
</reference>
<keyword evidence="5" id="KW-1185">Reference proteome</keyword>
<evidence type="ECO:0000313" key="4">
    <source>
        <dbReference type="EMBL" id="EKB30442.1"/>
    </source>
</evidence>
<dbReference type="GO" id="GO:0003700">
    <property type="term" value="F:DNA-binding transcription factor activity"/>
    <property type="evidence" value="ECO:0007669"/>
    <property type="project" value="InterPro"/>
</dbReference>
<dbReference type="GO" id="GO:0043565">
    <property type="term" value="F:sequence-specific DNA binding"/>
    <property type="evidence" value="ECO:0007669"/>
    <property type="project" value="InterPro"/>
</dbReference>
<dbReference type="EMBL" id="ADMG01000042">
    <property type="protein sequence ID" value="EKB30442.1"/>
    <property type="molecule type" value="Genomic_DNA"/>
</dbReference>
<dbReference type="eggNOG" id="COG4977">
    <property type="taxonomic scope" value="Bacteria"/>
</dbReference>
<dbReference type="HOGENOM" id="CLU_000445_100_0_4"/>
<dbReference type="PATRIC" id="fig|742823.3.peg.1968"/>
<keyword evidence="1" id="KW-0805">Transcription regulation</keyword>
<dbReference type="Pfam" id="PF06719">
    <property type="entry name" value="AraC_N"/>
    <property type="match status" value="1"/>
</dbReference>
<accession>K1JRX4</accession>
<dbReference type="PANTHER" id="PTHR43436:SF1">
    <property type="entry name" value="TRANSCRIPTIONAL REGULATORY PROTEIN"/>
    <property type="match status" value="1"/>
</dbReference>
<evidence type="ECO:0000256" key="1">
    <source>
        <dbReference type="ARBA" id="ARBA00023015"/>
    </source>
</evidence>
<dbReference type="OrthoDB" id="34150at2"/>
<name>K1JRX4_9BURK</name>
<dbReference type="InterPro" id="IPR009057">
    <property type="entry name" value="Homeodomain-like_sf"/>
</dbReference>
<evidence type="ECO:0000256" key="2">
    <source>
        <dbReference type="ARBA" id="ARBA00023163"/>
    </source>
</evidence>
<keyword evidence="2" id="KW-0804">Transcription</keyword>
<sequence>MTEPDESTIAELNLLADDIRARLDAAGGQTLETGLLILDRRKADCSTCRTIARPSITIMASGAKEADFAGHKVAFRKGTLFVLAVDLPDAFTVRRSDDPDLTCISLVIEEEMLQRALEAHPVRPDDSVPPAATLQAGLDLVCAFRRRLAADEHPAGKAISRLIAEEIILRVLVTPAGPMLKRLYNPSSVENRIRRSVGWMQKHYRESFDVSMLAADAGMSEATYYRHFKSLINVSPRQYIKHLRLTHARRLMIDEKLDASRAAFEVGYESPAHFNREFKRLFGDSPKRHVQQEAAAEA</sequence>
<dbReference type="Pfam" id="PF12833">
    <property type="entry name" value="HTH_18"/>
    <property type="match status" value="1"/>
</dbReference>
<gene>
    <name evidence="4" type="ORF">HMPREF9465_01970</name>
</gene>
<dbReference type="RefSeq" id="WP_005436617.1">
    <property type="nucleotide sequence ID" value="NZ_JH815519.1"/>
</dbReference>
<evidence type="ECO:0000259" key="3">
    <source>
        <dbReference type="PROSITE" id="PS01124"/>
    </source>
</evidence>
<dbReference type="Proteomes" id="UP000005835">
    <property type="component" value="Unassembled WGS sequence"/>
</dbReference>
<dbReference type="Gene3D" id="1.10.10.60">
    <property type="entry name" value="Homeodomain-like"/>
    <property type="match status" value="1"/>
</dbReference>
<feature type="domain" description="HTH araC/xylS-type" evidence="3">
    <location>
        <begin position="194"/>
        <end position="292"/>
    </location>
</feature>
<dbReference type="STRING" id="742823.HMPREF9465_01970"/>
<proteinExistence type="predicted"/>
<dbReference type="PROSITE" id="PS01124">
    <property type="entry name" value="HTH_ARAC_FAMILY_2"/>
    <property type="match status" value="1"/>
</dbReference>
<dbReference type="InterPro" id="IPR018060">
    <property type="entry name" value="HTH_AraC"/>
</dbReference>
<dbReference type="AlphaFoldDB" id="K1JRX4"/>
<dbReference type="PANTHER" id="PTHR43436">
    <property type="entry name" value="ARAC-FAMILY TRANSCRIPTIONAL REGULATOR"/>
    <property type="match status" value="1"/>
</dbReference>
<dbReference type="InterPro" id="IPR009594">
    <property type="entry name" value="Tscrpt_reg_HTH_AraC_N"/>
</dbReference>
<evidence type="ECO:0000313" key="5">
    <source>
        <dbReference type="Proteomes" id="UP000005835"/>
    </source>
</evidence>
<comment type="caution">
    <text evidence="4">The sequence shown here is derived from an EMBL/GenBank/DDBJ whole genome shotgun (WGS) entry which is preliminary data.</text>
</comment>
<organism evidence="4 5">
    <name type="scientific">Sutterella wadsworthensis 2_1_59BFAA</name>
    <dbReference type="NCBI Taxonomy" id="742823"/>
    <lineage>
        <taxon>Bacteria</taxon>
        <taxon>Pseudomonadati</taxon>
        <taxon>Pseudomonadota</taxon>
        <taxon>Betaproteobacteria</taxon>
        <taxon>Burkholderiales</taxon>
        <taxon>Sutterellaceae</taxon>
        <taxon>Sutterella</taxon>
    </lineage>
</organism>